<dbReference type="AlphaFoldDB" id="A0A1I4LYT6"/>
<evidence type="ECO:0000256" key="1">
    <source>
        <dbReference type="ARBA" id="ARBA00022679"/>
    </source>
</evidence>
<evidence type="ECO:0000259" key="2">
    <source>
        <dbReference type="PROSITE" id="PS51186"/>
    </source>
</evidence>
<dbReference type="EMBL" id="NGMS01000001">
    <property type="protein sequence ID" value="OTP26745.1"/>
    <property type="molecule type" value="Genomic_DNA"/>
</dbReference>
<proteinExistence type="predicted"/>
<dbReference type="InterPro" id="IPR000182">
    <property type="entry name" value="GNAT_dom"/>
</dbReference>
<dbReference type="GO" id="GO:0008080">
    <property type="term" value="F:N-acetyltransferase activity"/>
    <property type="evidence" value="ECO:0007669"/>
    <property type="project" value="InterPro"/>
</dbReference>
<reference evidence="3 8" key="3">
    <citation type="submission" date="2019-07" db="EMBL/GenBank/DDBJ databases">
        <title>Whole genome shotgun sequence of Enterococcus mundtii NBRC 100490.</title>
        <authorList>
            <person name="Hosoyama A."/>
            <person name="Uohara A."/>
            <person name="Ohji S."/>
            <person name="Ichikawa N."/>
        </authorList>
    </citation>
    <scope>NUCLEOTIDE SEQUENCE [LARGE SCALE GENOMIC DNA]</scope>
    <source>
        <strain evidence="3 8">NBRC 100490</strain>
    </source>
</reference>
<evidence type="ECO:0000313" key="3">
    <source>
        <dbReference type="EMBL" id="GEL79498.1"/>
    </source>
</evidence>
<comment type="caution">
    <text evidence="4">The sequence shown here is derived from an EMBL/GenBank/DDBJ whole genome shotgun (WGS) entry which is preliminary data.</text>
</comment>
<dbReference type="PROSITE" id="PS51186">
    <property type="entry name" value="GNAT"/>
    <property type="match status" value="1"/>
</dbReference>
<dbReference type="Proteomes" id="UP000321175">
    <property type="component" value="Unassembled WGS sequence"/>
</dbReference>
<reference evidence="4 6" key="1">
    <citation type="submission" date="2017-05" db="EMBL/GenBank/DDBJ databases">
        <title>The Genome Sequence of Enterococcus mundtii 6B1_DIV0119.</title>
        <authorList>
            <consortium name="The Broad Institute Genomics Platform"/>
            <consortium name="The Broad Institute Genomic Center for Infectious Diseases"/>
            <person name="Earl A."/>
            <person name="Manson A."/>
            <person name="Schwartman J."/>
            <person name="Gilmore M."/>
            <person name="Abouelleil A."/>
            <person name="Cao P."/>
            <person name="Chapman S."/>
            <person name="Cusick C."/>
            <person name="Shea T."/>
            <person name="Young S."/>
            <person name="Neafsey D."/>
            <person name="Nusbaum C."/>
            <person name="Birren B."/>
        </authorList>
    </citation>
    <scope>NUCLEOTIDE SEQUENCE [LARGE SCALE GENOMIC DNA]</scope>
    <source>
        <strain evidence="4 6">6B1_DIV0119</strain>
    </source>
</reference>
<reference evidence="5 7" key="2">
    <citation type="submission" date="2018-03" db="EMBL/GenBank/DDBJ databases">
        <title>Draft genome sequences of four Enterococcus mundtii strains isolated from beef slaughterhouses in Kenya.</title>
        <authorList>
            <person name="Wambui J."/>
            <person name="Stevens M."/>
            <person name="Njage P."/>
            <person name="Stephan R."/>
            <person name="Tasara T."/>
        </authorList>
    </citation>
    <scope>NUCLEOTIDE SEQUENCE [LARGE SCALE GENOMIC DNA]</scope>
    <source>
        <strain evidence="5 7">H18-EM</strain>
    </source>
</reference>
<dbReference type="InterPro" id="IPR016181">
    <property type="entry name" value="Acyl_CoA_acyltransferase"/>
</dbReference>
<keyword evidence="1 4" id="KW-0808">Transferase</keyword>
<protein>
    <submittedName>
        <fullName evidence="5">GNAT family N-acetyltransferase</fullName>
    </submittedName>
    <submittedName>
        <fullName evidence="4">GNAT family acetyltransferase</fullName>
    </submittedName>
</protein>
<dbReference type="EMBL" id="PYGR01000019">
    <property type="protein sequence ID" value="PTO35728.1"/>
    <property type="molecule type" value="Genomic_DNA"/>
</dbReference>
<evidence type="ECO:0000313" key="6">
    <source>
        <dbReference type="Proteomes" id="UP000195024"/>
    </source>
</evidence>
<dbReference type="InterPro" id="IPR050769">
    <property type="entry name" value="NAT_camello-type"/>
</dbReference>
<dbReference type="PANTHER" id="PTHR13947:SF37">
    <property type="entry name" value="LD18367P"/>
    <property type="match status" value="1"/>
</dbReference>
<dbReference type="CDD" id="cd04301">
    <property type="entry name" value="NAT_SF"/>
    <property type="match status" value="1"/>
</dbReference>
<dbReference type="PANTHER" id="PTHR13947">
    <property type="entry name" value="GNAT FAMILY N-ACETYLTRANSFERASE"/>
    <property type="match status" value="1"/>
</dbReference>
<dbReference type="RefSeq" id="WP_019722746.1">
    <property type="nucleotide sequence ID" value="NZ_BJWA01000003.1"/>
</dbReference>
<dbReference type="GeneID" id="60998789"/>
<organism evidence="4 6">
    <name type="scientific">Enterococcus mundtii</name>
    <dbReference type="NCBI Taxonomy" id="53346"/>
    <lineage>
        <taxon>Bacteria</taxon>
        <taxon>Bacillati</taxon>
        <taxon>Bacillota</taxon>
        <taxon>Bacilli</taxon>
        <taxon>Lactobacillales</taxon>
        <taxon>Enterococcaceae</taxon>
        <taxon>Enterococcus</taxon>
    </lineage>
</organism>
<dbReference type="Proteomes" id="UP000244022">
    <property type="component" value="Unassembled WGS sequence"/>
</dbReference>
<dbReference type="SUPFAM" id="SSF55729">
    <property type="entry name" value="Acyl-CoA N-acyltransferases (Nat)"/>
    <property type="match status" value="1"/>
</dbReference>
<dbReference type="Proteomes" id="UP000195024">
    <property type="component" value="Unassembled WGS sequence"/>
</dbReference>
<dbReference type="EMBL" id="BJWA01000003">
    <property type="protein sequence ID" value="GEL79498.1"/>
    <property type="molecule type" value="Genomic_DNA"/>
</dbReference>
<name>A0A1I4LYT6_ENTMU</name>
<keyword evidence="8" id="KW-1185">Reference proteome</keyword>
<gene>
    <name evidence="4" type="ORF">A5802_000462</name>
    <name evidence="5" type="ORF">C6N14_06360</name>
    <name evidence="3" type="ORF">EMU01_06420</name>
</gene>
<evidence type="ECO:0000313" key="4">
    <source>
        <dbReference type="EMBL" id="OTP26745.1"/>
    </source>
</evidence>
<dbReference type="Pfam" id="PF13673">
    <property type="entry name" value="Acetyltransf_10"/>
    <property type="match status" value="1"/>
</dbReference>
<sequence>MKVVHTKDTMSPIYLDAVRIRNQVFVVEQGVPFEREIDQDEAHCIHFVLYTDAQEAQGTVRLLPLENGQIKVQRMAILAEYRQQGLGQVLLREAEAFAKNQGFDTIKLGAQLTAIPFYEKLDYQAYGEVFEDAGIQHLNMKKNL</sequence>
<accession>A0A1I4LYT6</accession>
<evidence type="ECO:0000313" key="5">
    <source>
        <dbReference type="EMBL" id="PTO35728.1"/>
    </source>
</evidence>
<evidence type="ECO:0000313" key="7">
    <source>
        <dbReference type="Proteomes" id="UP000244022"/>
    </source>
</evidence>
<evidence type="ECO:0000313" key="8">
    <source>
        <dbReference type="Proteomes" id="UP000321175"/>
    </source>
</evidence>
<feature type="domain" description="N-acetyltransferase" evidence="2">
    <location>
        <begin position="4"/>
        <end position="144"/>
    </location>
</feature>
<dbReference type="Gene3D" id="3.40.630.30">
    <property type="match status" value="1"/>
</dbReference>